<dbReference type="PANTHER" id="PTHR32440:SF0">
    <property type="entry name" value="PHOSPHATASE DCR2-RELATED"/>
    <property type="match status" value="1"/>
</dbReference>
<dbReference type="Pfam" id="PF00149">
    <property type="entry name" value="Metallophos"/>
    <property type="match status" value="1"/>
</dbReference>
<evidence type="ECO:0000256" key="1">
    <source>
        <dbReference type="SAM" id="SignalP"/>
    </source>
</evidence>
<feature type="signal peptide" evidence="1">
    <location>
        <begin position="1"/>
        <end position="16"/>
    </location>
</feature>
<evidence type="ECO:0000313" key="4">
    <source>
        <dbReference type="Proteomes" id="UP000252139"/>
    </source>
</evidence>
<protein>
    <recommendedName>
        <fullName evidence="2">MABP domain-containing protein</fullName>
    </recommendedName>
</protein>
<proteinExistence type="predicted"/>
<reference evidence="3 4" key="1">
    <citation type="journal article" date="2018" name="G3 (Bethesda)">
        <title>Phylogenetic and Phylogenomic Definition of Rhizopus Species.</title>
        <authorList>
            <person name="Gryganskyi A.P."/>
            <person name="Golan J."/>
            <person name="Dolatabadi S."/>
            <person name="Mondo S."/>
            <person name="Robb S."/>
            <person name="Idnurm A."/>
            <person name="Muszewska A."/>
            <person name="Steczkiewicz K."/>
            <person name="Masonjones S."/>
            <person name="Liao H.L."/>
            <person name="Gajdeczka M.T."/>
            <person name="Anike F."/>
            <person name="Vuek A."/>
            <person name="Anishchenko I.M."/>
            <person name="Voigt K."/>
            <person name="de Hoog G.S."/>
            <person name="Smith M.E."/>
            <person name="Heitman J."/>
            <person name="Vilgalys R."/>
            <person name="Stajich J.E."/>
        </authorList>
    </citation>
    <scope>NUCLEOTIDE SEQUENCE [LARGE SCALE GENOMIC DNA]</scope>
    <source>
        <strain evidence="3 4">CBS 357.93</strain>
    </source>
</reference>
<dbReference type="PROSITE" id="PS51498">
    <property type="entry name" value="MABP"/>
    <property type="match status" value="1"/>
</dbReference>
<feature type="domain" description="MABP" evidence="2">
    <location>
        <begin position="120"/>
        <end position="266"/>
    </location>
</feature>
<evidence type="ECO:0000259" key="2">
    <source>
        <dbReference type="PROSITE" id="PS51498"/>
    </source>
</evidence>
<dbReference type="GO" id="GO:0005737">
    <property type="term" value="C:cytoplasm"/>
    <property type="evidence" value="ECO:0007669"/>
    <property type="project" value="TreeGrafter"/>
</dbReference>
<dbReference type="EMBL" id="PJQL01001514">
    <property type="protein sequence ID" value="RCH88192.1"/>
    <property type="molecule type" value="Genomic_DNA"/>
</dbReference>
<keyword evidence="1" id="KW-0732">Signal</keyword>
<keyword evidence="4" id="KW-1185">Reference proteome</keyword>
<dbReference type="GO" id="GO:0004721">
    <property type="term" value="F:phosphoprotein phosphatase activity"/>
    <property type="evidence" value="ECO:0007669"/>
    <property type="project" value="TreeGrafter"/>
</dbReference>
<dbReference type="InterPro" id="IPR023341">
    <property type="entry name" value="MABP"/>
</dbReference>
<accession>A0A367JE09</accession>
<dbReference type="Gene3D" id="2.100.10.50">
    <property type="match status" value="2"/>
</dbReference>
<evidence type="ECO:0000313" key="3">
    <source>
        <dbReference type="EMBL" id="RCH88192.1"/>
    </source>
</evidence>
<dbReference type="PANTHER" id="PTHR32440">
    <property type="entry name" value="PHOSPHATASE DCR2-RELATED-RELATED"/>
    <property type="match status" value="1"/>
</dbReference>
<dbReference type="SUPFAM" id="SSF56300">
    <property type="entry name" value="Metallo-dependent phosphatases"/>
    <property type="match status" value="1"/>
</dbReference>
<dbReference type="OrthoDB" id="783096at2759"/>
<name>A0A367JE09_RHIAZ</name>
<comment type="caution">
    <text evidence="3">The sequence shown here is derived from an EMBL/GenBank/DDBJ whole genome shotgun (WGS) entry which is preliminary data.</text>
</comment>
<dbReference type="AlphaFoldDB" id="A0A367JE09"/>
<dbReference type="Gene3D" id="3.60.21.10">
    <property type="match status" value="1"/>
</dbReference>
<dbReference type="InterPro" id="IPR004843">
    <property type="entry name" value="Calcineurin-like_PHP"/>
</dbReference>
<dbReference type="InterPro" id="IPR029052">
    <property type="entry name" value="Metallo-depent_PP-like"/>
</dbReference>
<feature type="chain" id="PRO_5016925266" description="MABP domain-containing protein" evidence="1">
    <location>
        <begin position="17"/>
        <end position="638"/>
    </location>
</feature>
<organism evidence="3 4">
    <name type="scientific">Rhizopus azygosporus</name>
    <name type="common">Rhizopus microsporus var. azygosporus</name>
    <dbReference type="NCBI Taxonomy" id="86630"/>
    <lineage>
        <taxon>Eukaryota</taxon>
        <taxon>Fungi</taxon>
        <taxon>Fungi incertae sedis</taxon>
        <taxon>Mucoromycota</taxon>
        <taxon>Mucoromycotina</taxon>
        <taxon>Mucoromycetes</taxon>
        <taxon>Mucorales</taxon>
        <taxon>Mucorineae</taxon>
        <taxon>Rhizopodaceae</taxon>
        <taxon>Rhizopus</taxon>
    </lineage>
</organism>
<sequence>MVTILFVLLCISIVHAYITDIKLVSCDSNHACPNYAGYKRISTDLNLGVRGAKSVFMHLKQDPREDPITDIQIVRNTNTTVISDIAKWTRLDVDLNEMEDQEQGRSPLWLYYTKDTSISKNPISSIIVKEGSGPSAAPEYTRIPVDLNDGMDGYHLFMYYSQDGPKDPITAITAKQCFTSNCYMDVGNPFRISGWERVEKDLNKGVVVGMSVYLFYKREKAKEPVTDIVVLLNDQSTPEGYTKVDVNLNSVTLRGDDIYLWYKTSNDIKNAIQDLAIQFGPRPVTPFGWEQIPVNLNSANNGKDGFGEPTYLFIKKGYQELPTVRRLEFDQEGEFKILQLADLHFTNEKGVCRDVPSKFNCKGDDTTIEYIGKLLDRERPNLVVFSGDNINAAGVSDARAAVFKFTSLVVQKKIPWAAVFGEHDDKNELSREELIEVMRRIPYSLIEQGPAELPGVGNYIQNIYTNGTRAATHDFTLYFLDSPLQTMGDIQVNAIQKEQLEWVVQSDLEFQKQNSNPNAAIFFYAPVWEYNHEYPRLGDARESVSTPKNELSTLDYFKQAKTIKIASCGRDHVNDFCLEKEGIQLCYAGGAGVGGYGAAHMGWPRRSRIIKLSQHGQVLTTWKRLDDEKLTMIDFQTF</sequence>
<dbReference type="STRING" id="86630.A0A367JE09"/>
<gene>
    <name evidence="3" type="ORF">CU097_008243</name>
</gene>
<dbReference type="Proteomes" id="UP000252139">
    <property type="component" value="Unassembled WGS sequence"/>
</dbReference>